<name>A0A060WKI1_ONCMY</name>
<feature type="region of interest" description="Disordered" evidence="1">
    <location>
        <begin position="69"/>
        <end position="118"/>
    </location>
</feature>
<protein>
    <submittedName>
        <fullName evidence="2">Uncharacterized protein</fullName>
    </submittedName>
</protein>
<evidence type="ECO:0000313" key="3">
    <source>
        <dbReference type="Proteomes" id="UP000193380"/>
    </source>
</evidence>
<gene>
    <name evidence="2" type="ORF">GSONMT00011025001</name>
</gene>
<feature type="compositionally biased region" description="Acidic residues" evidence="1">
    <location>
        <begin position="89"/>
        <end position="100"/>
    </location>
</feature>
<organism evidence="2 3">
    <name type="scientific">Oncorhynchus mykiss</name>
    <name type="common">Rainbow trout</name>
    <name type="synonym">Salmo gairdneri</name>
    <dbReference type="NCBI Taxonomy" id="8022"/>
    <lineage>
        <taxon>Eukaryota</taxon>
        <taxon>Metazoa</taxon>
        <taxon>Chordata</taxon>
        <taxon>Craniata</taxon>
        <taxon>Vertebrata</taxon>
        <taxon>Euteleostomi</taxon>
        <taxon>Actinopterygii</taxon>
        <taxon>Neopterygii</taxon>
        <taxon>Teleostei</taxon>
        <taxon>Protacanthopterygii</taxon>
        <taxon>Salmoniformes</taxon>
        <taxon>Salmonidae</taxon>
        <taxon>Salmoninae</taxon>
        <taxon>Oncorhynchus</taxon>
    </lineage>
</organism>
<sequence>MTGRSRRRKMGSHGIYKECDWPEKDCFCLCHGASHDAKLRRLKMKGCSRCHGNKASDGVPRVMKSLDTLYPTATDPTANLHTETGGGEEREEEQEVDAEVDSGVNSPHSGKNCTTNAA</sequence>
<reference evidence="2" key="2">
    <citation type="submission" date="2014-03" db="EMBL/GenBank/DDBJ databases">
        <authorList>
            <person name="Genoscope - CEA"/>
        </authorList>
    </citation>
    <scope>NUCLEOTIDE SEQUENCE</scope>
</reference>
<accession>A0A060WKI1</accession>
<evidence type="ECO:0000313" key="2">
    <source>
        <dbReference type="EMBL" id="CDQ67511.1"/>
    </source>
</evidence>
<feature type="compositionally biased region" description="Polar residues" evidence="1">
    <location>
        <begin position="103"/>
        <end position="118"/>
    </location>
</feature>
<dbReference type="AlphaFoldDB" id="A0A060WKI1"/>
<dbReference type="PaxDb" id="8022-A0A060WKI1"/>
<dbReference type="STRING" id="8022.A0A060WKI1"/>
<evidence type="ECO:0000256" key="1">
    <source>
        <dbReference type="SAM" id="MobiDB-lite"/>
    </source>
</evidence>
<proteinExistence type="predicted"/>
<dbReference type="Proteomes" id="UP000193380">
    <property type="component" value="Unassembled WGS sequence"/>
</dbReference>
<dbReference type="EMBL" id="FR904587">
    <property type="protein sequence ID" value="CDQ67511.1"/>
    <property type="molecule type" value="Genomic_DNA"/>
</dbReference>
<reference evidence="2" key="1">
    <citation type="journal article" date="2014" name="Nat. Commun.">
        <title>The rainbow trout genome provides novel insights into evolution after whole-genome duplication in vertebrates.</title>
        <authorList>
            <person name="Berthelot C."/>
            <person name="Brunet F."/>
            <person name="Chalopin D."/>
            <person name="Juanchich A."/>
            <person name="Bernard M."/>
            <person name="Noel B."/>
            <person name="Bento P."/>
            <person name="Da Silva C."/>
            <person name="Labadie K."/>
            <person name="Alberti A."/>
            <person name="Aury J.M."/>
            <person name="Louis A."/>
            <person name="Dehais P."/>
            <person name="Bardou P."/>
            <person name="Montfort J."/>
            <person name="Klopp C."/>
            <person name="Cabau C."/>
            <person name="Gaspin C."/>
            <person name="Thorgaard G.H."/>
            <person name="Boussaha M."/>
            <person name="Quillet E."/>
            <person name="Guyomard R."/>
            <person name="Galiana D."/>
            <person name="Bobe J."/>
            <person name="Volff J.N."/>
            <person name="Genet C."/>
            <person name="Wincker P."/>
            <person name="Jaillon O."/>
            <person name="Roest Crollius H."/>
            <person name="Guiguen Y."/>
        </authorList>
    </citation>
    <scope>NUCLEOTIDE SEQUENCE [LARGE SCALE GENOMIC DNA]</scope>
</reference>